<gene>
    <name evidence="1" type="ORF">BofuT4_P159300.1</name>
</gene>
<dbReference type="EMBL" id="FQ790353">
    <property type="protein sequence ID" value="CCD55109.1"/>
    <property type="molecule type" value="Genomic_DNA"/>
</dbReference>
<dbReference type="InParanoid" id="G2YU11"/>
<name>G2YU11_BOTF4</name>
<dbReference type="HOGENOM" id="CLU_2320073_0_0_1"/>
<sequence length="99" mass="11082">MIFVHSIADRQLWTAWIIYMEAKCYRQGEKQAPNIILLEEPVATQYAQCAQNAQTDLLRHSLPSTLVSHSNNPDVPSLSTPSLHSLDTNIYAGEETDLA</sequence>
<protein>
    <submittedName>
        <fullName evidence="1">Uncharacterized protein</fullName>
    </submittedName>
</protein>
<proteinExistence type="predicted"/>
<dbReference type="Proteomes" id="UP000008177">
    <property type="component" value="Unplaced contigs"/>
</dbReference>
<evidence type="ECO:0000313" key="1">
    <source>
        <dbReference type="EMBL" id="CCD55109.1"/>
    </source>
</evidence>
<dbReference type="AlphaFoldDB" id="G2YU11"/>
<accession>G2YU11</accession>
<organism evidence="1 2">
    <name type="scientific">Botryotinia fuckeliana (strain T4)</name>
    <name type="common">Noble rot fungus</name>
    <name type="synonym">Botrytis cinerea</name>
    <dbReference type="NCBI Taxonomy" id="999810"/>
    <lineage>
        <taxon>Eukaryota</taxon>
        <taxon>Fungi</taxon>
        <taxon>Dikarya</taxon>
        <taxon>Ascomycota</taxon>
        <taxon>Pezizomycotina</taxon>
        <taxon>Leotiomycetes</taxon>
        <taxon>Helotiales</taxon>
        <taxon>Sclerotiniaceae</taxon>
        <taxon>Botrytis</taxon>
    </lineage>
</organism>
<evidence type="ECO:0000313" key="2">
    <source>
        <dbReference type="Proteomes" id="UP000008177"/>
    </source>
</evidence>
<reference evidence="2" key="1">
    <citation type="journal article" date="2011" name="PLoS Genet.">
        <title>Genomic analysis of the necrotrophic fungal pathogens Sclerotinia sclerotiorum and Botrytis cinerea.</title>
        <authorList>
            <person name="Amselem J."/>
            <person name="Cuomo C.A."/>
            <person name="van Kan J.A."/>
            <person name="Viaud M."/>
            <person name="Benito E.P."/>
            <person name="Couloux A."/>
            <person name="Coutinho P.M."/>
            <person name="de Vries R.P."/>
            <person name="Dyer P.S."/>
            <person name="Fillinger S."/>
            <person name="Fournier E."/>
            <person name="Gout L."/>
            <person name="Hahn M."/>
            <person name="Kohn L."/>
            <person name="Lapalu N."/>
            <person name="Plummer K.M."/>
            <person name="Pradier J.M."/>
            <person name="Quevillon E."/>
            <person name="Sharon A."/>
            <person name="Simon A."/>
            <person name="ten Have A."/>
            <person name="Tudzynski B."/>
            <person name="Tudzynski P."/>
            <person name="Wincker P."/>
            <person name="Andrew M."/>
            <person name="Anthouard V."/>
            <person name="Beever R.E."/>
            <person name="Beffa R."/>
            <person name="Benoit I."/>
            <person name="Bouzid O."/>
            <person name="Brault B."/>
            <person name="Chen Z."/>
            <person name="Choquer M."/>
            <person name="Collemare J."/>
            <person name="Cotton P."/>
            <person name="Danchin E.G."/>
            <person name="Da Silva C."/>
            <person name="Gautier A."/>
            <person name="Giraud C."/>
            <person name="Giraud T."/>
            <person name="Gonzalez C."/>
            <person name="Grossetete S."/>
            <person name="Guldener U."/>
            <person name="Henrissat B."/>
            <person name="Howlett B.J."/>
            <person name="Kodira C."/>
            <person name="Kretschmer M."/>
            <person name="Lappartient A."/>
            <person name="Leroch M."/>
            <person name="Levis C."/>
            <person name="Mauceli E."/>
            <person name="Neuveglise C."/>
            <person name="Oeser B."/>
            <person name="Pearson M."/>
            <person name="Poulain J."/>
            <person name="Poussereau N."/>
            <person name="Quesneville H."/>
            <person name="Rascle C."/>
            <person name="Schumacher J."/>
            <person name="Segurens B."/>
            <person name="Sexton A."/>
            <person name="Silva E."/>
            <person name="Sirven C."/>
            <person name="Soanes D.M."/>
            <person name="Talbot N.J."/>
            <person name="Templeton M."/>
            <person name="Yandava C."/>
            <person name="Yarden O."/>
            <person name="Zeng Q."/>
            <person name="Rollins J.A."/>
            <person name="Lebrun M.H."/>
            <person name="Dickman M."/>
        </authorList>
    </citation>
    <scope>NUCLEOTIDE SEQUENCE [LARGE SCALE GENOMIC DNA]</scope>
    <source>
        <strain evidence="2">T4</strain>
    </source>
</reference>